<feature type="domain" description="Symplekin/Pta1 N-terminal" evidence="2">
    <location>
        <begin position="450"/>
        <end position="669"/>
    </location>
</feature>
<protein>
    <submittedName>
        <fullName evidence="5">OLC1v1017137C6</fullName>
    </submittedName>
</protein>
<evidence type="ECO:0000313" key="6">
    <source>
        <dbReference type="Proteomes" id="UP001161247"/>
    </source>
</evidence>
<feature type="domain" description="Myb/SANT-like" evidence="4">
    <location>
        <begin position="36"/>
        <end position="136"/>
    </location>
</feature>
<dbReference type="Pfam" id="PF12295">
    <property type="entry name" value="Symplekin_C"/>
    <property type="match status" value="1"/>
</dbReference>
<evidence type="ECO:0000259" key="2">
    <source>
        <dbReference type="Pfam" id="PF11935"/>
    </source>
</evidence>
<gene>
    <name evidence="5" type="ORF">OLC1_LOCUS22463</name>
</gene>
<feature type="compositionally biased region" description="Basic and acidic residues" evidence="1">
    <location>
        <begin position="1291"/>
        <end position="1301"/>
    </location>
</feature>
<dbReference type="EMBL" id="OX459125">
    <property type="protein sequence ID" value="CAI9116077.1"/>
    <property type="molecule type" value="Genomic_DNA"/>
</dbReference>
<dbReference type="Pfam" id="PF11935">
    <property type="entry name" value="SYMPK_PTA1_N"/>
    <property type="match status" value="1"/>
</dbReference>
<dbReference type="Gene3D" id="1.25.10.10">
    <property type="entry name" value="Leucine-rich Repeat Variant"/>
    <property type="match status" value="1"/>
</dbReference>
<dbReference type="InterPro" id="IPR016024">
    <property type="entry name" value="ARM-type_fold"/>
</dbReference>
<dbReference type="InterPro" id="IPR032460">
    <property type="entry name" value="Symplekin/Pta1_N"/>
</dbReference>
<feature type="compositionally biased region" description="Polar residues" evidence="1">
    <location>
        <begin position="217"/>
        <end position="234"/>
    </location>
</feature>
<keyword evidence="6" id="KW-1185">Reference proteome</keyword>
<evidence type="ECO:0000313" key="5">
    <source>
        <dbReference type="EMBL" id="CAI9116077.1"/>
    </source>
</evidence>
<dbReference type="InterPro" id="IPR022075">
    <property type="entry name" value="Symplekin_C"/>
</dbReference>
<evidence type="ECO:0000259" key="4">
    <source>
        <dbReference type="Pfam" id="PF12776"/>
    </source>
</evidence>
<dbReference type="Pfam" id="PF12776">
    <property type="entry name" value="Myb_DNA-bind_3"/>
    <property type="match status" value="1"/>
</dbReference>
<dbReference type="Proteomes" id="UP001161247">
    <property type="component" value="Chromosome 8"/>
</dbReference>
<feature type="compositionally biased region" description="Basic and acidic residues" evidence="1">
    <location>
        <begin position="683"/>
        <end position="702"/>
    </location>
</feature>
<feature type="compositionally biased region" description="Basic and acidic residues" evidence="1">
    <location>
        <begin position="881"/>
        <end position="897"/>
    </location>
</feature>
<dbReference type="SUPFAM" id="SSF48371">
    <property type="entry name" value="ARM repeat"/>
    <property type="match status" value="2"/>
</dbReference>
<dbReference type="InterPro" id="IPR011989">
    <property type="entry name" value="ARM-like"/>
</dbReference>
<feature type="region of interest" description="Disordered" evidence="1">
    <location>
        <begin position="1283"/>
        <end position="1320"/>
    </location>
</feature>
<dbReference type="PANTHER" id="PTHR47184">
    <property type="entry name" value="PHOSPHATIDYLINOSITOL 3-AND 4-KINASE FAMILY PROTEIN-RELATED"/>
    <property type="match status" value="1"/>
</dbReference>
<feature type="region of interest" description="Disordered" evidence="1">
    <location>
        <begin position="215"/>
        <end position="235"/>
    </location>
</feature>
<name>A0AAV1E8R0_OLDCO</name>
<feature type="domain" description="Symplekin C-terminal" evidence="3">
    <location>
        <begin position="1429"/>
        <end position="1607"/>
    </location>
</feature>
<accession>A0AAV1E8R0</accession>
<feature type="region of interest" description="Disordered" evidence="1">
    <location>
        <begin position="683"/>
        <end position="750"/>
    </location>
</feature>
<feature type="compositionally biased region" description="Polar residues" evidence="1">
    <location>
        <begin position="912"/>
        <end position="921"/>
    </location>
</feature>
<sequence length="1652" mass="182874">MHESMAARGLGGLYRWLLIHKQGSQVKEKGKGNYFTWTPEMDKILGTCFIDQMAQGNKCDGKLAWKSSSWTAAINALYVHLKVNVDKSKVQSRLKTWAKHHEILYPLLVSSNSGSPITWDYVKGRIAIHDENVWNERLQANPQLAPYRSNIVIENWDDICAIFSQDRANGQGAATFEENNAENEVNSFNIGDPSEEIHNQSEAMRLLLARQKRKEGTSSACSQGSRKKPTSTQAPDYMTQMAAKFSDYMLGERKKTELVIAQKTKITPQQILSELKEIDLDDMQKIKAVDMMMLNRDEREVLPPAYEGTTAVTLTGATSATAHGIEVEVEFKPVEHPIEPLDNDQCGIDFGFGMAAPPREQALSLLASANNHGDLAVKLSSLKQAKDILLAAEPYQAAELFPYLVELQSSPESLVRKALLDAIEDLGLRALEQFSIFVPVLLKLLNDESPMVARQSIVTGTSIFSRVLEELALQFHQRGNIDMWLEELWRWMSKFKDAVIDTLFEAAPLAVKLLTVKFIEMNVLLFTSDRSDSELSSAEAISRHRAFNISWVAGHHPVLNKAELTSDANRSLGIMLDLLQSASNLPGLLTISIINSLATIARRRPTLYNPILLALLKFDSNFEMAKGGHLASIQYSIRTAFLGFLRCTHPTALESRERLMKALRVMNAGDAADQVLRQVEKSMRMNERASRDTRLSKDEQMLDYHSNSVDQGRKRSQPSDSEDPSNNSDTAYKRVRYGPNTHATPPMDKNDTEQEYINGMSAKGSSIDSNLTTVEQMIAMIGALIAEGERGVQSLELLVSDMHPDLLADIVITNMRHLPKNPPSLARPTTSTHSNTSDLVQNVASTVSTSPEIISHGPVSPLNVSGSPVFDMSASNNLSSDSKRDQRRDPRRLDPRRSVAAVGLPPPPPAENITNASQTAEMQYHVDSPSSLVKPPSPPGVPSSDSLLVPLTPKTEVGLTSPECAPASQSATPVEVRVEALQETKGALDPSFHPGESVQDSAAQTSQGFLSTDVYSPSSLETDEISPDVSDMECTEASNAELPALPAYIDLNEGKQSSLQTLAFRRIFDSYDNLRDPGSKEMRMALLARLVAKIDAGDDAITEMQRHLAFRYHHEEGHELVVYVLFHLHSLMLSGSEGNSTLFAAMYENFLLGMAKSLLDILPSTDKSFSQLLREVPFLTKAIMRLLDDLCCDKYIGTDTGDGDRVTQGLGALWSLIASRPLNRQGCLDIALKCAVHPKENVRVKAINLVAKKLYKVGYISENIEQFAMKMFLSVVDQRAPDIEPSQSETIEQKTKRETGSHETSVSGSQVSETGLSENDSTKGAEIDVLQHASLFFALITQKPSLLRILFENYERSPKAVQQDMHRQIPLLTRALRPCYSDLLQIISDPPPGSESLLAQMLHILSEGTTPPPNLVHTVKHLYETKLKDPSILIPILSSFSKNEVLPIFPQLVNLPLDKFQTALAHILQGSAHSGPALTPAEVMVAIHDINPDRDHLPLKKITDACSVCFEQRTVFTQQVMARALRQMVDRTPLPLLFMRTVIQTTDAFPALVDFVMELLSKLVSRQVWRMPKLWVGFLKCVSQTQPHSFPVLLQLPSPQLESALSKYPHLRGPLANYAGQPSVRNSLSRPILGLLGLLNESNMQQQSHPAS</sequence>
<evidence type="ECO:0000256" key="1">
    <source>
        <dbReference type="SAM" id="MobiDB-lite"/>
    </source>
</evidence>
<evidence type="ECO:0000259" key="3">
    <source>
        <dbReference type="Pfam" id="PF12295"/>
    </source>
</evidence>
<dbReference type="InterPro" id="IPR024752">
    <property type="entry name" value="Myb/SANT-like_dom"/>
</dbReference>
<dbReference type="PANTHER" id="PTHR47184:SF3">
    <property type="entry name" value="PHOSPHATIDYLINOSITOL 3-AND 4-KINASE FAMILY PROTEIN-RELATED"/>
    <property type="match status" value="1"/>
</dbReference>
<feature type="compositionally biased region" description="Polar residues" evidence="1">
    <location>
        <begin position="1302"/>
        <end position="1319"/>
    </location>
</feature>
<reference evidence="5" key="1">
    <citation type="submission" date="2023-03" db="EMBL/GenBank/DDBJ databases">
        <authorList>
            <person name="Julca I."/>
        </authorList>
    </citation>
    <scope>NUCLEOTIDE SEQUENCE</scope>
</reference>
<proteinExistence type="predicted"/>
<organism evidence="5 6">
    <name type="scientific">Oldenlandia corymbosa var. corymbosa</name>
    <dbReference type="NCBI Taxonomy" id="529605"/>
    <lineage>
        <taxon>Eukaryota</taxon>
        <taxon>Viridiplantae</taxon>
        <taxon>Streptophyta</taxon>
        <taxon>Embryophyta</taxon>
        <taxon>Tracheophyta</taxon>
        <taxon>Spermatophyta</taxon>
        <taxon>Magnoliopsida</taxon>
        <taxon>eudicotyledons</taxon>
        <taxon>Gunneridae</taxon>
        <taxon>Pentapetalae</taxon>
        <taxon>asterids</taxon>
        <taxon>lamiids</taxon>
        <taxon>Gentianales</taxon>
        <taxon>Rubiaceae</taxon>
        <taxon>Rubioideae</taxon>
        <taxon>Spermacoceae</taxon>
        <taxon>Hedyotis-Oldenlandia complex</taxon>
        <taxon>Oldenlandia</taxon>
    </lineage>
</organism>
<feature type="region of interest" description="Disordered" evidence="1">
    <location>
        <begin position="865"/>
        <end position="944"/>
    </location>
</feature>